<sequence length="64" mass="7520">KVVIGETGQTLVWFVANITSPKCWNVGRQEDGRTRSRREEKKTPFRAKGENVPKHHGRRHHRCR</sequence>
<protein>
    <submittedName>
        <fullName evidence="2">Uncharacterized protein</fullName>
    </submittedName>
</protein>
<evidence type="ECO:0000256" key="1">
    <source>
        <dbReference type="SAM" id="MobiDB-lite"/>
    </source>
</evidence>
<name>A0A9Q0M4K8_BLOTA</name>
<feature type="compositionally biased region" description="Basic residues" evidence="1">
    <location>
        <begin position="54"/>
        <end position="64"/>
    </location>
</feature>
<feature type="region of interest" description="Disordered" evidence="1">
    <location>
        <begin position="28"/>
        <end position="64"/>
    </location>
</feature>
<feature type="compositionally biased region" description="Basic and acidic residues" evidence="1">
    <location>
        <begin position="28"/>
        <end position="53"/>
    </location>
</feature>
<dbReference type="EMBL" id="JAPWDV010000002">
    <property type="protein sequence ID" value="KAJ6218809.1"/>
    <property type="molecule type" value="Genomic_DNA"/>
</dbReference>
<dbReference type="AlphaFoldDB" id="A0A9Q0M4K8"/>
<gene>
    <name evidence="2" type="ORF">RDWZM_004621</name>
</gene>
<accession>A0A9Q0M4K8</accession>
<reference evidence="2" key="1">
    <citation type="submission" date="2022-12" db="EMBL/GenBank/DDBJ databases">
        <title>Genome assemblies of Blomia tropicalis.</title>
        <authorList>
            <person name="Cui Y."/>
        </authorList>
    </citation>
    <scope>NUCLEOTIDE SEQUENCE</scope>
    <source>
        <tissue evidence="2">Adult mites</tissue>
    </source>
</reference>
<keyword evidence="3" id="KW-1185">Reference proteome</keyword>
<comment type="caution">
    <text evidence="2">The sequence shown here is derived from an EMBL/GenBank/DDBJ whole genome shotgun (WGS) entry which is preliminary data.</text>
</comment>
<feature type="non-terminal residue" evidence="2">
    <location>
        <position position="1"/>
    </location>
</feature>
<proteinExistence type="predicted"/>
<organism evidence="2 3">
    <name type="scientific">Blomia tropicalis</name>
    <name type="common">Mite</name>
    <dbReference type="NCBI Taxonomy" id="40697"/>
    <lineage>
        <taxon>Eukaryota</taxon>
        <taxon>Metazoa</taxon>
        <taxon>Ecdysozoa</taxon>
        <taxon>Arthropoda</taxon>
        <taxon>Chelicerata</taxon>
        <taxon>Arachnida</taxon>
        <taxon>Acari</taxon>
        <taxon>Acariformes</taxon>
        <taxon>Sarcoptiformes</taxon>
        <taxon>Astigmata</taxon>
        <taxon>Glycyphagoidea</taxon>
        <taxon>Echimyopodidae</taxon>
        <taxon>Blomia</taxon>
    </lineage>
</organism>
<evidence type="ECO:0000313" key="2">
    <source>
        <dbReference type="EMBL" id="KAJ6218809.1"/>
    </source>
</evidence>
<evidence type="ECO:0000313" key="3">
    <source>
        <dbReference type="Proteomes" id="UP001142055"/>
    </source>
</evidence>
<dbReference type="Proteomes" id="UP001142055">
    <property type="component" value="Chromosome 2"/>
</dbReference>